<dbReference type="HOGENOM" id="CLU_182829_0_0_7"/>
<evidence type="ECO:0000313" key="1">
    <source>
        <dbReference type="EMBL" id="ABS52161.1"/>
    </source>
</evidence>
<keyword evidence="2" id="KW-1185">Reference proteome</keyword>
<name>A7I3F9_CAMHC</name>
<dbReference type="RefSeq" id="WP_012109354.1">
    <property type="nucleotide sequence ID" value="NC_009714.1"/>
</dbReference>
<reference evidence="2" key="1">
    <citation type="submission" date="2007-07" db="EMBL/GenBank/DDBJ databases">
        <title>Complete genome sequence of Campylobacter hominis ATCC BAA-381, a commensal isolated from the human gastrointestinal tract.</title>
        <authorList>
            <person name="Fouts D.E."/>
            <person name="Mongodin E.F."/>
            <person name="Puiu D."/>
            <person name="Sebastian Y."/>
            <person name="Miller W.G."/>
            <person name="Mandrell R.E."/>
            <person name="Nelson K.E."/>
        </authorList>
    </citation>
    <scope>NUCLEOTIDE SEQUENCE [LARGE SCALE GENOMIC DNA]</scope>
    <source>
        <strain evidence="2">ATCC BAA-381 / LMG 19568 / NCTC 13146 / CH001A</strain>
    </source>
</reference>
<gene>
    <name evidence="1" type="ordered locus">CHAB381_1517</name>
</gene>
<accession>A7I3F9</accession>
<protein>
    <submittedName>
        <fullName evidence="1">Uncharacterized protein</fullName>
    </submittedName>
</protein>
<proteinExistence type="predicted"/>
<dbReference type="eggNOG" id="ENOG50319M6">
    <property type="taxonomic scope" value="Bacteria"/>
</dbReference>
<dbReference type="EMBL" id="CP000776">
    <property type="protein sequence ID" value="ABS52161.1"/>
    <property type="molecule type" value="Genomic_DNA"/>
</dbReference>
<organism evidence="1 2">
    <name type="scientific">Campylobacter hominis (strain ATCC BAA-381 / DSM 21671 / CCUG 45161 / LMG 19568 / NCTC 13146 / CH001A)</name>
    <dbReference type="NCBI Taxonomy" id="360107"/>
    <lineage>
        <taxon>Bacteria</taxon>
        <taxon>Pseudomonadati</taxon>
        <taxon>Campylobacterota</taxon>
        <taxon>Epsilonproteobacteria</taxon>
        <taxon>Campylobacterales</taxon>
        <taxon>Campylobacteraceae</taxon>
        <taxon>Campylobacter</taxon>
    </lineage>
</organism>
<evidence type="ECO:0000313" key="2">
    <source>
        <dbReference type="Proteomes" id="UP000002407"/>
    </source>
</evidence>
<dbReference type="AlphaFoldDB" id="A7I3F9"/>
<dbReference type="Proteomes" id="UP000002407">
    <property type="component" value="Chromosome"/>
</dbReference>
<dbReference type="STRING" id="360107.CHAB381_1517"/>
<dbReference type="KEGG" id="cha:CHAB381_1517"/>
<sequence>MKNIKRVKNEIYLKFIAENDLNMITKIYVKILNEDLIVYRPVLANSIRENTFKIIDKHNFLDDFDEELEFVFGDIVKCKKIDNCYYAFKKIKNKKQK</sequence>